<feature type="transmembrane region" description="Helical" evidence="1">
    <location>
        <begin position="12"/>
        <end position="33"/>
    </location>
</feature>
<sequence length="252" mass="28567">MKVYEKPRFTILIFGLSLLMIAGLSVCILMVVFMSVDGVTLDKGMVLFLGILITAFSLKTIIKNNRGYSQQRAEEVKNGDEEVVAKWEIDSEQWRRFYKAKYEDNIRNTTGFGWAAAALMGLVSGFSLWNRLELVEVIVCIILVSGISFLVGKYVAILKARTDLNRQSQIHVAEIHFAKSSIIYNSKLILVNEFGYRPKQITIQEQFNMNVMVFTIESGIGHRKSSLSYTIPIPSDKAEEAQKLVSYYNQIT</sequence>
<keyword evidence="1" id="KW-0472">Membrane</keyword>
<keyword evidence="3" id="KW-1185">Reference proteome</keyword>
<feature type="transmembrane region" description="Helical" evidence="1">
    <location>
        <begin position="111"/>
        <end position="129"/>
    </location>
</feature>
<name>A0A0L8AHI8_9BACT</name>
<protein>
    <recommendedName>
        <fullName evidence="4">DUF304 domain-containing protein</fullName>
    </recommendedName>
</protein>
<dbReference type="PATRIC" id="fig|1566026.4.peg.1560"/>
<organism evidence="2 3">
    <name type="scientific">Roseivirga seohaensis subsp. aquiponti</name>
    <dbReference type="NCBI Taxonomy" id="1566026"/>
    <lineage>
        <taxon>Bacteria</taxon>
        <taxon>Pseudomonadati</taxon>
        <taxon>Bacteroidota</taxon>
        <taxon>Cytophagia</taxon>
        <taxon>Cytophagales</taxon>
        <taxon>Roseivirgaceae</taxon>
        <taxon>Roseivirga</taxon>
    </lineage>
</organism>
<evidence type="ECO:0000313" key="2">
    <source>
        <dbReference type="EMBL" id="KOF01869.1"/>
    </source>
</evidence>
<feature type="transmembrane region" description="Helical" evidence="1">
    <location>
        <begin position="135"/>
        <end position="156"/>
    </location>
</feature>
<comment type="caution">
    <text evidence="2">The sequence shown here is derived from an EMBL/GenBank/DDBJ whole genome shotgun (WGS) entry which is preliminary data.</text>
</comment>
<dbReference type="OrthoDB" id="982741at2"/>
<dbReference type="EMBL" id="JSVA01000018">
    <property type="protein sequence ID" value="KOF01869.1"/>
    <property type="molecule type" value="Genomic_DNA"/>
</dbReference>
<evidence type="ECO:0000313" key="3">
    <source>
        <dbReference type="Proteomes" id="UP000036908"/>
    </source>
</evidence>
<proteinExistence type="predicted"/>
<keyword evidence="1" id="KW-0812">Transmembrane</keyword>
<gene>
    <name evidence="2" type="ORF">OB69_16190</name>
</gene>
<dbReference type="AlphaFoldDB" id="A0A0L8AHI8"/>
<reference evidence="3" key="1">
    <citation type="submission" date="2014-11" db="EMBL/GenBank/DDBJ databases">
        <title>Genome sequencing of Roseivirga sp. D-25.</title>
        <authorList>
            <person name="Selvaratnam C."/>
            <person name="Thevarajoo S."/>
            <person name="Goh K.M."/>
            <person name="Eee R."/>
            <person name="Chan K.-G."/>
            <person name="Chong C.S."/>
        </authorList>
    </citation>
    <scope>NUCLEOTIDE SEQUENCE [LARGE SCALE GENOMIC DNA]</scope>
    <source>
        <strain evidence="3">D-25</strain>
    </source>
</reference>
<accession>A0A0L8AHI8</accession>
<evidence type="ECO:0000256" key="1">
    <source>
        <dbReference type="SAM" id="Phobius"/>
    </source>
</evidence>
<feature type="transmembrane region" description="Helical" evidence="1">
    <location>
        <begin position="45"/>
        <end position="62"/>
    </location>
</feature>
<keyword evidence="1" id="KW-1133">Transmembrane helix</keyword>
<dbReference type="Proteomes" id="UP000036908">
    <property type="component" value="Unassembled WGS sequence"/>
</dbReference>
<evidence type="ECO:0008006" key="4">
    <source>
        <dbReference type="Google" id="ProtNLM"/>
    </source>
</evidence>
<dbReference type="RefSeq" id="WP_053224789.1">
    <property type="nucleotide sequence ID" value="NZ_JSVA01000018.1"/>
</dbReference>